<dbReference type="EMBL" id="JBBJCI010000035">
    <property type="protein sequence ID" value="KAK7253382.1"/>
    <property type="molecule type" value="Genomic_DNA"/>
</dbReference>
<keyword evidence="2" id="KW-0813">Transport</keyword>
<evidence type="ECO:0000313" key="7">
    <source>
        <dbReference type="Proteomes" id="UP001363151"/>
    </source>
</evidence>
<feature type="region of interest" description="Disordered" evidence="5">
    <location>
        <begin position="15"/>
        <end position="127"/>
    </location>
</feature>
<feature type="region of interest" description="Disordered" evidence="5">
    <location>
        <begin position="717"/>
        <end position="764"/>
    </location>
</feature>
<dbReference type="Gene3D" id="1.10.357.70">
    <property type="entry name" value="Exocyst complex component Sec6, C-terminal domain"/>
    <property type="match status" value="1"/>
</dbReference>
<evidence type="ECO:0000256" key="4">
    <source>
        <dbReference type="SAM" id="Coils"/>
    </source>
</evidence>
<dbReference type="PANTHER" id="PTHR21292:SF1">
    <property type="entry name" value="EXOCYST COMPLEX COMPONENT 3"/>
    <property type="match status" value="1"/>
</dbReference>
<comment type="caution">
    <text evidence="6">The sequence shown here is derived from an EMBL/GenBank/DDBJ whole genome shotgun (WGS) entry which is preliminary data.</text>
</comment>
<gene>
    <name evidence="6" type="primary">Exoc3l2</name>
    <name evidence="6" type="ORF">SO694_00001628</name>
</gene>
<keyword evidence="3" id="KW-0268">Exocytosis</keyword>
<sequence length="1050" mass="113163">MRASIALYLPQAQKALRARAARTGAPVTPPRGDVGHERAHSFAARARGGARAASASPAAAAPTPPPAAPAPTPPPAARAPGARRRPSRRRRRPRRSRRRGARAAGRRRRRPRRAAGRGAPLRGAAARAQQVAAAEAADGAAARAAARGARARAPAQRGDPADDARPRAGLEGRAKERARAAILGEVKDGALSLAAIDALARRYEQQRRDAEGRCRVALETKRQSAFLGVRALEDTARVSKDMDAKFEAVRSGSSRARAALEAFPRSELEDARVAMGNLESLLAQMDFYAAIPSRCAALRAQLEERPRDVVVVYKRTMELELWRSSLQRHVRQATDRARAADGLKRSTSDYGLEELGRLAAALAHRFAAVAGLVHDVFEFALAPLGDDVLASAADDPARVVAAARVVELHETLQRQRLRRDALADAEARGEDAADALDRLRHSPTGAPARAGAVARLYDGFRKRAATAFAEAQMSLADRGHGATAALLGAGTRLILDTQACVDHLAPLLPPSWRCARVCRSALEAHVERQLGQLWSPARARDLEVEELFQVSEWLETYNAILSEIDPAAESDDGDDGGDDDARAAAPLRPRGPAKAFATAGAFLMGEYLDRIAKQVESWFVAIRARKAEPRADPAGRLVTTRPEDMFQVITMQVGVALDHAARDAPDPADEPASPGRPKGQHVATVVLRCLEELRHDAARSSERCRECVAAVERYVRSASRGRREDDDDGGSSGSDGEAKAETRRSAYSRKGRKNSLGVPDDDAAPPSLEVERLCALANDALRVQERCEELVESLESKDAVTGAPLLSVRAVTDQVVADYAELALDACAAAAAAPFVDLRDAIFAPDADRALFGPRWESDRTKADAVDVALTTLDDYLRDYRAWLPAYLYAKLARRAFDLFVEAYVYALLDAKPKPFADGDGAAMLLLRDQNHVLAYFLPKFTEDPDLASAGLREPGRVVAETAALRHLADVLSACAPAVDDYVVEELFADFGDAAPDVLVALLARLPAFSKKAVREDCRRAAAAAINRLPPEKQPADGGRFAVPPRIVKR</sequence>
<evidence type="ECO:0000256" key="3">
    <source>
        <dbReference type="ARBA" id="ARBA00022483"/>
    </source>
</evidence>
<feature type="region of interest" description="Disordered" evidence="5">
    <location>
        <begin position="661"/>
        <end position="680"/>
    </location>
</feature>
<feature type="region of interest" description="Disordered" evidence="5">
    <location>
        <begin position="566"/>
        <end position="588"/>
    </location>
</feature>
<evidence type="ECO:0000256" key="2">
    <source>
        <dbReference type="ARBA" id="ARBA00022448"/>
    </source>
</evidence>
<protein>
    <submittedName>
        <fullName evidence="6">Exocyst complex component</fullName>
    </submittedName>
</protein>
<feature type="compositionally biased region" description="Pro residues" evidence="5">
    <location>
        <begin position="62"/>
        <end position="77"/>
    </location>
</feature>
<feature type="region of interest" description="Disordered" evidence="5">
    <location>
        <begin position="1029"/>
        <end position="1050"/>
    </location>
</feature>
<dbReference type="Pfam" id="PF06046">
    <property type="entry name" value="Sec6"/>
    <property type="match status" value="1"/>
</dbReference>
<dbReference type="InterPro" id="IPR010326">
    <property type="entry name" value="EXOC3/Sec6"/>
</dbReference>
<dbReference type="Proteomes" id="UP001363151">
    <property type="component" value="Unassembled WGS sequence"/>
</dbReference>
<evidence type="ECO:0000313" key="6">
    <source>
        <dbReference type="EMBL" id="KAK7253382.1"/>
    </source>
</evidence>
<feature type="compositionally biased region" description="Acidic residues" evidence="5">
    <location>
        <begin position="566"/>
        <end position="578"/>
    </location>
</feature>
<keyword evidence="4" id="KW-0175">Coiled coil</keyword>
<feature type="compositionally biased region" description="Low complexity" evidence="5">
    <location>
        <begin position="116"/>
        <end position="127"/>
    </location>
</feature>
<reference evidence="6 7" key="1">
    <citation type="submission" date="2024-03" db="EMBL/GenBank/DDBJ databases">
        <title>Aureococcus anophagefferens CCMP1851 and Kratosvirus quantuckense: Draft genome of a second virus-susceptible host strain in the model system.</title>
        <authorList>
            <person name="Chase E."/>
            <person name="Truchon A.R."/>
            <person name="Schepens W."/>
            <person name="Wilhelm S.W."/>
        </authorList>
    </citation>
    <scope>NUCLEOTIDE SEQUENCE [LARGE SCALE GENOMIC DNA]</scope>
    <source>
        <strain evidence="6 7">CCMP1851</strain>
    </source>
</reference>
<feature type="compositionally biased region" description="Low complexity" evidence="5">
    <location>
        <begin position="43"/>
        <end position="61"/>
    </location>
</feature>
<keyword evidence="7" id="KW-1185">Reference proteome</keyword>
<evidence type="ECO:0000256" key="1">
    <source>
        <dbReference type="ARBA" id="ARBA00009447"/>
    </source>
</evidence>
<dbReference type="InterPro" id="IPR042532">
    <property type="entry name" value="EXOC3/Sec6_C"/>
</dbReference>
<feature type="compositionally biased region" description="Basic and acidic residues" evidence="5">
    <location>
        <begin position="159"/>
        <end position="173"/>
    </location>
</feature>
<organism evidence="6 7">
    <name type="scientific">Aureococcus anophagefferens</name>
    <name type="common">Harmful bloom alga</name>
    <dbReference type="NCBI Taxonomy" id="44056"/>
    <lineage>
        <taxon>Eukaryota</taxon>
        <taxon>Sar</taxon>
        <taxon>Stramenopiles</taxon>
        <taxon>Ochrophyta</taxon>
        <taxon>Pelagophyceae</taxon>
        <taxon>Pelagomonadales</taxon>
        <taxon>Pelagomonadaceae</taxon>
        <taxon>Aureococcus</taxon>
    </lineage>
</organism>
<feature type="compositionally biased region" description="Low complexity" evidence="5">
    <location>
        <begin position="145"/>
        <end position="158"/>
    </location>
</feature>
<dbReference type="PANTHER" id="PTHR21292">
    <property type="entry name" value="EXOCYST COMPLEX COMPONENT SEC6-RELATED"/>
    <property type="match status" value="1"/>
</dbReference>
<accession>A0ABR1GBP3</accession>
<feature type="coiled-coil region" evidence="4">
    <location>
        <begin position="193"/>
        <end position="220"/>
    </location>
</feature>
<feature type="region of interest" description="Disordered" evidence="5">
    <location>
        <begin position="145"/>
        <end position="173"/>
    </location>
</feature>
<proteinExistence type="inferred from homology"/>
<name>A0ABR1GBP3_AURAN</name>
<evidence type="ECO:0000256" key="5">
    <source>
        <dbReference type="SAM" id="MobiDB-lite"/>
    </source>
</evidence>
<comment type="similarity">
    <text evidence="1">Belongs to the SEC6 family.</text>
</comment>
<feature type="compositionally biased region" description="Basic residues" evidence="5">
    <location>
        <begin position="81"/>
        <end position="115"/>
    </location>
</feature>